<organism evidence="2 3">
    <name type="scientific">Protopolystoma xenopodis</name>
    <dbReference type="NCBI Taxonomy" id="117903"/>
    <lineage>
        <taxon>Eukaryota</taxon>
        <taxon>Metazoa</taxon>
        <taxon>Spiralia</taxon>
        <taxon>Lophotrochozoa</taxon>
        <taxon>Platyhelminthes</taxon>
        <taxon>Monogenea</taxon>
        <taxon>Polyopisthocotylea</taxon>
        <taxon>Polystomatidea</taxon>
        <taxon>Polystomatidae</taxon>
        <taxon>Protopolystoma</taxon>
    </lineage>
</organism>
<name>A0A3S5ABN2_9PLAT</name>
<evidence type="ECO:0000256" key="1">
    <source>
        <dbReference type="SAM" id="MobiDB-lite"/>
    </source>
</evidence>
<evidence type="ECO:0000313" key="3">
    <source>
        <dbReference type="Proteomes" id="UP000784294"/>
    </source>
</evidence>
<dbReference type="AlphaFoldDB" id="A0A3S5ABN2"/>
<protein>
    <submittedName>
        <fullName evidence="2">Uncharacterized protein</fullName>
    </submittedName>
</protein>
<keyword evidence="3" id="KW-1185">Reference proteome</keyword>
<feature type="region of interest" description="Disordered" evidence="1">
    <location>
        <begin position="48"/>
        <end position="109"/>
    </location>
</feature>
<evidence type="ECO:0000313" key="2">
    <source>
        <dbReference type="EMBL" id="VEL24929.1"/>
    </source>
</evidence>
<comment type="caution">
    <text evidence="2">The sequence shown here is derived from an EMBL/GenBank/DDBJ whole genome shotgun (WGS) entry which is preliminary data.</text>
</comment>
<dbReference type="EMBL" id="CAAALY010070653">
    <property type="protein sequence ID" value="VEL24929.1"/>
    <property type="molecule type" value="Genomic_DNA"/>
</dbReference>
<gene>
    <name evidence="2" type="ORF">PXEA_LOCUS18369</name>
</gene>
<reference evidence="2" key="1">
    <citation type="submission" date="2018-11" db="EMBL/GenBank/DDBJ databases">
        <authorList>
            <consortium name="Pathogen Informatics"/>
        </authorList>
    </citation>
    <scope>NUCLEOTIDE SEQUENCE</scope>
</reference>
<proteinExistence type="predicted"/>
<accession>A0A3S5ABN2</accession>
<sequence>MPNILLTTSVDGICRLWLEATPEFRPSGTNSDVADLLPFINTTVLPSPDLPTLSSEATPPLKHRQQPGHSVATAGTATAISSNRQLQSPSSSEFSVPFRTEPVSPSRSAMPTWRASFSLSSENTESTVNNSDTTDSFVSILVPWVMMVHPVLRQFLRLW</sequence>
<dbReference type="Proteomes" id="UP000784294">
    <property type="component" value="Unassembled WGS sequence"/>
</dbReference>
<feature type="compositionally biased region" description="Low complexity" evidence="1">
    <location>
        <begin position="81"/>
        <end position="92"/>
    </location>
</feature>